<dbReference type="PROSITE" id="PS01011">
    <property type="entry name" value="FOLYLPOLYGLU_SYNT_1"/>
    <property type="match status" value="1"/>
</dbReference>
<dbReference type="AlphaFoldDB" id="A0A066ZSR4"/>
<evidence type="ECO:0000256" key="5">
    <source>
        <dbReference type="ARBA" id="ARBA00022741"/>
    </source>
</evidence>
<dbReference type="SUPFAM" id="SSF63418">
    <property type="entry name" value="MurE/MurF N-terminal domain"/>
    <property type="match status" value="1"/>
</dbReference>
<evidence type="ECO:0000256" key="12">
    <source>
        <dbReference type="RuleBase" id="RU004135"/>
    </source>
</evidence>
<dbReference type="InterPro" id="IPR035911">
    <property type="entry name" value="MurE/MurF_N"/>
</dbReference>
<organism evidence="16 17">
    <name type="scientific">Hydrogenovibrio marinus</name>
    <dbReference type="NCBI Taxonomy" id="28885"/>
    <lineage>
        <taxon>Bacteria</taxon>
        <taxon>Pseudomonadati</taxon>
        <taxon>Pseudomonadota</taxon>
        <taxon>Gammaproteobacteria</taxon>
        <taxon>Thiotrichales</taxon>
        <taxon>Piscirickettsiaceae</taxon>
        <taxon>Hydrogenovibrio</taxon>
    </lineage>
</organism>
<evidence type="ECO:0000313" key="16">
    <source>
        <dbReference type="EMBL" id="KDN96848.1"/>
    </source>
</evidence>
<keyword evidence="17" id="KW-1185">Reference proteome</keyword>
<name>A0A066ZSR4_HYDMR</name>
<feature type="binding site" evidence="11">
    <location>
        <position position="189"/>
    </location>
    <ligand>
        <name>UDP-N-acetyl-alpha-D-muramoyl-L-alanyl-D-glutamate</name>
        <dbReference type="ChEBI" id="CHEBI:83900"/>
    </ligand>
</feature>
<evidence type="ECO:0000256" key="11">
    <source>
        <dbReference type="HAMAP-Rule" id="MF_00208"/>
    </source>
</evidence>
<dbReference type="InterPro" id="IPR005761">
    <property type="entry name" value="UDP-N-AcMur-Glu-dNH2Pim_ligase"/>
</dbReference>
<keyword evidence="5 11" id="KW-0547">Nucleotide-binding</keyword>
<dbReference type="NCBIfam" id="TIGR01085">
    <property type="entry name" value="murE"/>
    <property type="match status" value="1"/>
</dbReference>
<feature type="binding site" evidence="11">
    <location>
        <position position="161"/>
    </location>
    <ligand>
        <name>UDP-N-acetyl-alpha-D-muramoyl-L-alanyl-D-glutamate</name>
        <dbReference type="ChEBI" id="CHEBI:83900"/>
    </ligand>
</feature>
<comment type="pathway">
    <text evidence="11 12">Cell wall biogenesis; peptidoglycan biosynthesis.</text>
</comment>
<keyword evidence="8 11" id="KW-0573">Peptidoglycan synthesis</keyword>
<dbReference type="GO" id="GO:0071555">
    <property type="term" value="P:cell wall organization"/>
    <property type="evidence" value="ECO:0007669"/>
    <property type="project" value="UniProtKB-KW"/>
</dbReference>
<protein>
    <recommendedName>
        <fullName evidence="11">UDP-N-acetylmuramoyl-L-alanyl-D-glutamate--2,6-diaminopimelate ligase</fullName>
        <ecNumber evidence="11">6.3.2.13</ecNumber>
    </recommendedName>
    <alternativeName>
        <fullName evidence="11">Meso-A2pm-adding enzyme</fullName>
    </alternativeName>
    <alternativeName>
        <fullName evidence="11">Meso-diaminopimelate-adding enzyme</fullName>
    </alternativeName>
    <alternativeName>
        <fullName evidence="11">UDP-MurNAc-L-Ala-D-Glu:meso-diaminopimelate ligase</fullName>
    </alternativeName>
    <alternativeName>
        <fullName evidence="11">UDP-MurNAc-tripeptide synthetase</fullName>
    </alternativeName>
    <alternativeName>
        <fullName evidence="11">UDP-N-acetylmuramyl-tripeptide synthetase</fullName>
    </alternativeName>
</protein>
<feature type="binding site" evidence="11">
    <location>
        <begin position="162"/>
        <end position="163"/>
    </location>
    <ligand>
        <name>UDP-N-acetyl-alpha-D-muramoyl-L-alanyl-D-glutamate</name>
        <dbReference type="ChEBI" id="CHEBI:83900"/>
    </ligand>
</feature>
<keyword evidence="11" id="KW-0460">Magnesium</keyword>
<dbReference type="GO" id="GO:0008360">
    <property type="term" value="P:regulation of cell shape"/>
    <property type="evidence" value="ECO:0007669"/>
    <property type="project" value="UniProtKB-KW"/>
</dbReference>
<feature type="domain" description="Mur ligase central" evidence="15">
    <location>
        <begin position="119"/>
        <end position="347"/>
    </location>
</feature>
<dbReference type="HAMAP" id="MF_00208">
    <property type="entry name" value="MurE"/>
    <property type="match status" value="1"/>
</dbReference>
<evidence type="ECO:0000256" key="9">
    <source>
        <dbReference type="ARBA" id="ARBA00023306"/>
    </source>
</evidence>
<evidence type="ECO:0000256" key="1">
    <source>
        <dbReference type="ARBA" id="ARBA00005898"/>
    </source>
</evidence>
<comment type="cofactor">
    <cofactor evidence="11">
        <name>Mg(2+)</name>
        <dbReference type="ChEBI" id="CHEBI:18420"/>
    </cofactor>
</comment>
<dbReference type="SUPFAM" id="SSF53623">
    <property type="entry name" value="MurD-like peptide ligases, catalytic domain"/>
    <property type="match status" value="1"/>
</dbReference>
<feature type="domain" description="Mur ligase C-terminal" evidence="14">
    <location>
        <begin position="369"/>
        <end position="502"/>
    </location>
</feature>
<keyword evidence="6 11" id="KW-0067">ATP-binding</keyword>
<dbReference type="GO" id="GO:0000287">
    <property type="term" value="F:magnesium ion binding"/>
    <property type="evidence" value="ECO:0007669"/>
    <property type="project" value="UniProtKB-UniRule"/>
</dbReference>
<dbReference type="EMBL" id="JMIU01000001">
    <property type="protein sequence ID" value="KDN96848.1"/>
    <property type="molecule type" value="Genomic_DNA"/>
</dbReference>
<comment type="similarity">
    <text evidence="1 11">Belongs to the MurCDEF family. MurE subfamily.</text>
</comment>
<feature type="binding site" evidence="11">
    <location>
        <position position="500"/>
    </location>
    <ligand>
        <name>meso-2,6-diaminopimelate</name>
        <dbReference type="ChEBI" id="CHEBI:57791"/>
    </ligand>
</feature>
<feature type="binding site" evidence="11">
    <location>
        <position position="425"/>
    </location>
    <ligand>
        <name>meso-2,6-diaminopimelate</name>
        <dbReference type="ChEBI" id="CHEBI:57791"/>
    </ligand>
</feature>
<feature type="binding site" evidence="11">
    <location>
        <position position="197"/>
    </location>
    <ligand>
        <name>UDP-N-acetyl-alpha-D-muramoyl-L-alanyl-D-glutamate</name>
        <dbReference type="ChEBI" id="CHEBI:83900"/>
    </ligand>
</feature>
<feature type="binding site" evidence="11">
    <location>
        <position position="504"/>
    </location>
    <ligand>
        <name>meso-2,6-diaminopimelate</name>
        <dbReference type="ChEBI" id="CHEBI:57791"/>
    </ligand>
</feature>
<keyword evidence="3 11" id="KW-0436">Ligase</keyword>
<dbReference type="InterPro" id="IPR018109">
    <property type="entry name" value="Folylpolyglutamate_synth_CS"/>
</dbReference>
<evidence type="ECO:0000256" key="4">
    <source>
        <dbReference type="ARBA" id="ARBA00022618"/>
    </source>
</evidence>
<dbReference type="PANTHER" id="PTHR23135:SF4">
    <property type="entry name" value="UDP-N-ACETYLMURAMOYL-L-ALANYL-D-GLUTAMATE--2,6-DIAMINOPIMELATE LIGASE MURE HOMOLOG, CHLOROPLASTIC"/>
    <property type="match status" value="1"/>
</dbReference>
<dbReference type="EC" id="6.3.2.13" evidence="11"/>
<evidence type="ECO:0000256" key="2">
    <source>
        <dbReference type="ARBA" id="ARBA00022490"/>
    </source>
</evidence>
<comment type="caution">
    <text evidence="11">Lacks conserved residue(s) required for the propagation of feature annotation.</text>
</comment>
<dbReference type="RefSeq" id="WP_051623184.1">
    <property type="nucleotide sequence ID" value="NZ_AP020335.1"/>
</dbReference>
<comment type="catalytic activity">
    <reaction evidence="11">
        <text>UDP-N-acetyl-alpha-D-muramoyl-L-alanyl-D-glutamate + meso-2,6-diaminopimelate + ATP = UDP-N-acetyl-alpha-D-muramoyl-L-alanyl-gamma-D-glutamyl-meso-2,6-diaminopimelate + ADP + phosphate + H(+)</text>
        <dbReference type="Rhea" id="RHEA:23676"/>
        <dbReference type="ChEBI" id="CHEBI:15378"/>
        <dbReference type="ChEBI" id="CHEBI:30616"/>
        <dbReference type="ChEBI" id="CHEBI:43474"/>
        <dbReference type="ChEBI" id="CHEBI:57791"/>
        <dbReference type="ChEBI" id="CHEBI:83900"/>
        <dbReference type="ChEBI" id="CHEBI:83905"/>
        <dbReference type="ChEBI" id="CHEBI:456216"/>
        <dbReference type="EC" id="6.3.2.13"/>
    </reaction>
</comment>
<dbReference type="STRING" id="28885.EI16_11470"/>
<keyword evidence="9 11" id="KW-0131">Cell cycle</keyword>
<feature type="domain" description="Mur ligase N-terminal catalytic" evidence="13">
    <location>
        <begin position="34"/>
        <end position="103"/>
    </location>
</feature>
<dbReference type="SUPFAM" id="SSF53244">
    <property type="entry name" value="MurD-like peptide ligases, peptide-binding domain"/>
    <property type="match status" value="1"/>
</dbReference>
<comment type="subcellular location">
    <subcellularLocation>
        <location evidence="11 12">Cytoplasm</location>
    </subcellularLocation>
</comment>
<dbReference type="UniPathway" id="UPA00219"/>
<sequence>MKSLHELIEFLAVDLQQQKMAAGESLVLMRQLTHLYTSSSEITENSVFVALPGSRCHGIEYMDQAIDQGAACILTDQLPEHVESTDVPVFLVNDLVGQLAGLADWFYQRPSQQVKIIGVTGTNGKTSTAHYIAQLLGQQYSVGVLGTLGNGILGQLIPTANTTLEVVSLNRKLEEFARLGVEYVVMEVSSHAIALGRIQNIRFEGLALTQVTRDHLDFHETEEAYRETKAMLFLEYPAKFRVLNLGDSLGKSIMETLAQSVGEVVFGYALNDSFCELAKSDLKSESDAMFSCACFSELRFVPTGMEGVILLSLFKEDESLGHSDLTFNADLMGVFNAENLLCAVTVAYGCGLPLSKIEEGIHVLTPVSGRMEKVHERPLILIDYAHTPDALASALHAVQQHFVSDGGAEQPKGKLWLVFGCGGDRDKGKRSLMGEVAEKLAGYVIITDDNPRNEAPEDIVADIVKGMSKASAAQIIHDRAQAIEYAIRHAEPSDIVLIAGKGHENYQEIQGQRFFMSDAVLADLTLREIAQEAASETGMRKTDTGKIDL</sequence>
<keyword evidence="4 11" id="KW-0132">Cell division</keyword>
<keyword evidence="2 11" id="KW-0963">Cytoplasm</keyword>
<dbReference type="NCBIfam" id="NF001126">
    <property type="entry name" value="PRK00139.1-4"/>
    <property type="match status" value="1"/>
</dbReference>
<proteinExistence type="inferred from homology"/>
<comment type="function">
    <text evidence="11">Catalyzes the addition of meso-diaminopimelic acid to the nucleotide precursor UDP-N-acetylmuramoyl-L-alanyl-D-glutamate (UMAG) in the biosynthesis of bacterial cell-wall peptidoglycan.</text>
</comment>
<dbReference type="Proteomes" id="UP000027341">
    <property type="component" value="Unassembled WGS sequence"/>
</dbReference>
<dbReference type="GO" id="GO:0004326">
    <property type="term" value="F:tetrahydrofolylpolyglutamate synthase activity"/>
    <property type="evidence" value="ECO:0007669"/>
    <property type="project" value="InterPro"/>
</dbReference>
<dbReference type="InterPro" id="IPR036565">
    <property type="entry name" value="Mur-like_cat_sf"/>
</dbReference>
<dbReference type="GO" id="GO:0005737">
    <property type="term" value="C:cytoplasm"/>
    <property type="evidence" value="ECO:0007669"/>
    <property type="project" value="UniProtKB-SubCell"/>
</dbReference>
<dbReference type="GO" id="GO:0005524">
    <property type="term" value="F:ATP binding"/>
    <property type="evidence" value="ECO:0007669"/>
    <property type="project" value="UniProtKB-UniRule"/>
</dbReference>
<feature type="modified residue" description="N6-carboxylysine" evidence="11">
    <location>
        <position position="229"/>
    </location>
</feature>
<dbReference type="Gene3D" id="3.40.1390.10">
    <property type="entry name" value="MurE/MurF, N-terminal domain"/>
    <property type="match status" value="1"/>
</dbReference>
<feature type="binding site" evidence="11">
    <location>
        <position position="39"/>
    </location>
    <ligand>
        <name>UDP-N-acetyl-alpha-D-muramoyl-L-alanyl-D-glutamate</name>
        <dbReference type="ChEBI" id="CHEBI:83900"/>
    </ligand>
</feature>
<dbReference type="InterPro" id="IPR036615">
    <property type="entry name" value="Mur_ligase_C_dom_sf"/>
</dbReference>
<dbReference type="GO" id="GO:0009252">
    <property type="term" value="P:peptidoglycan biosynthetic process"/>
    <property type="evidence" value="ECO:0007669"/>
    <property type="project" value="UniProtKB-UniRule"/>
</dbReference>
<evidence type="ECO:0000259" key="13">
    <source>
        <dbReference type="Pfam" id="PF01225"/>
    </source>
</evidence>
<feature type="binding site" evidence="11">
    <location>
        <begin position="449"/>
        <end position="452"/>
    </location>
    <ligand>
        <name>meso-2,6-diaminopimelate</name>
        <dbReference type="ChEBI" id="CHEBI:57791"/>
    </ligand>
</feature>
<evidence type="ECO:0000256" key="10">
    <source>
        <dbReference type="ARBA" id="ARBA00023316"/>
    </source>
</evidence>
<dbReference type="Gene3D" id="3.40.1190.10">
    <property type="entry name" value="Mur-like, catalytic domain"/>
    <property type="match status" value="1"/>
</dbReference>
<accession>A0A066ZSR4</accession>
<dbReference type="InterPro" id="IPR004101">
    <property type="entry name" value="Mur_ligase_C"/>
</dbReference>
<dbReference type="Pfam" id="PF02875">
    <property type="entry name" value="Mur_ligase_C"/>
    <property type="match status" value="1"/>
</dbReference>
<dbReference type="GO" id="GO:0051301">
    <property type="term" value="P:cell division"/>
    <property type="evidence" value="ECO:0007669"/>
    <property type="project" value="UniProtKB-KW"/>
</dbReference>
<evidence type="ECO:0000256" key="7">
    <source>
        <dbReference type="ARBA" id="ARBA00022960"/>
    </source>
</evidence>
<dbReference type="PANTHER" id="PTHR23135">
    <property type="entry name" value="MUR LIGASE FAMILY MEMBER"/>
    <property type="match status" value="1"/>
</dbReference>
<evidence type="ECO:0000259" key="14">
    <source>
        <dbReference type="Pfam" id="PF02875"/>
    </source>
</evidence>
<dbReference type="Pfam" id="PF01225">
    <property type="entry name" value="Mur_ligase"/>
    <property type="match status" value="1"/>
</dbReference>
<dbReference type="Pfam" id="PF08245">
    <property type="entry name" value="Mur_ligase_M"/>
    <property type="match status" value="1"/>
</dbReference>
<comment type="PTM">
    <text evidence="11">Carboxylation is probably crucial for Mg(2+) binding and, consequently, for the gamma-phosphate positioning of ATP.</text>
</comment>
<evidence type="ECO:0000256" key="6">
    <source>
        <dbReference type="ARBA" id="ARBA00022840"/>
    </source>
</evidence>
<dbReference type="GO" id="GO:0008765">
    <property type="term" value="F:UDP-N-acetylmuramoylalanyl-D-glutamate-2,6-diaminopimelate ligase activity"/>
    <property type="evidence" value="ECO:0007669"/>
    <property type="project" value="UniProtKB-UniRule"/>
</dbReference>
<reference evidence="16 17" key="1">
    <citation type="submission" date="2014-04" db="EMBL/GenBank/DDBJ databases">
        <title>Draft genome sequence of Hydrogenovibrio marinus MH-110, a model organism for aerobic H2 metabolism.</title>
        <authorList>
            <person name="Cha H.J."/>
            <person name="Jo B.H."/>
            <person name="Hwang B.H."/>
        </authorList>
    </citation>
    <scope>NUCLEOTIDE SEQUENCE [LARGE SCALE GENOMIC DNA]</scope>
    <source>
        <strain evidence="16 17">MH-110</strain>
    </source>
</reference>
<evidence type="ECO:0000256" key="3">
    <source>
        <dbReference type="ARBA" id="ARBA00022598"/>
    </source>
</evidence>
<dbReference type="InterPro" id="IPR000713">
    <property type="entry name" value="Mur_ligase_N"/>
</dbReference>
<feature type="binding site" evidence="11">
    <location>
        <begin position="121"/>
        <end position="127"/>
    </location>
    <ligand>
        <name>ATP</name>
        <dbReference type="ChEBI" id="CHEBI:30616"/>
    </ligand>
</feature>
<keyword evidence="7 11" id="KW-0133">Cell shape</keyword>
<dbReference type="Gene3D" id="3.90.190.20">
    <property type="entry name" value="Mur ligase, C-terminal domain"/>
    <property type="match status" value="1"/>
</dbReference>
<comment type="caution">
    <text evidence="16">The sequence shown here is derived from an EMBL/GenBank/DDBJ whole genome shotgun (WGS) entry which is preliminary data.</text>
</comment>
<feature type="short sequence motif" description="Meso-diaminopimelate recognition motif" evidence="11">
    <location>
        <begin position="449"/>
        <end position="452"/>
    </location>
</feature>
<gene>
    <name evidence="11" type="primary">murE</name>
    <name evidence="16" type="ORF">EI16_11470</name>
</gene>
<dbReference type="InterPro" id="IPR013221">
    <property type="entry name" value="Mur_ligase_cen"/>
</dbReference>
<evidence type="ECO:0000313" key="17">
    <source>
        <dbReference type="Proteomes" id="UP000027341"/>
    </source>
</evidence>
<keyword evidence="10 11" id="KW-0961">Cell wall biogenesis/degradation</keyword>
<evidence type="ECO:0000259" key="15">
    <source>
        <dbReference type="Pfam" id="PF08245"/>
    </source>
</evidence>
<evidence type="ECO:0000256" key="8">
    <source>
        <dbReference type="ARBA" id="ARBA00022984"/>
    </source>
</evidence>